<dbReference type="InterPro" id="IPR000182">
    <property type="entry name" value="GNAT_dom"/>
</dbReference>
<sequence>MTIDIRIAAPEDVDAIFAIRTEVRENHLSMQEMAALSITPETVREDLAPSTSSRTWIAEFDREPVGFSVAHPDDGNLFALFIRTAFEGRGIGRRLLALAGAYLFESHDTIWLETDGASRASGFYRRLGWETVAELPGGDIRMEKRAQPH</sequence>
<dbReference type="InterPro" id="IPR050832">
    <property type="entry name" value="Bact_Acetyltransf"/>
</dbReference>
<evidence type="ECO:0000259" key="3">
    <source>
        <dbReference type="PROSITE" id="PS51186"/>
    </source>
</evidence>
<keyword evidence="2" id="KW-0012">Acyltransferase</keyword>
<feature type="domain" description="N-acetyltransferase" evidence="3">
    <location>
        <begin position="3"/>
        <end position="147"/>
    </location>
</feature>
<dbReference type="CDD" id="cd04301">
    <property type="entry name" value="NAT_SF"/>
    <property type="match status" value="1"/>
</dbReference>
<dbReference type="AlphaFoldDB" id="A0A4R4YEB4"/>
<dbReference type="PANTHER" id="PTHR43877">
    <property type="entry name" value="AMINOALKYLPHOSPHONATE N-ACETYLTRANSFERASE-RELATED-RELATED"/>
    <property type="match status" value="1"/>
</dbReference>
<dbReference type="Proteomes" id="UP000294947">
    <property type="component" value="Unassembled WGS sequence"/>
</dbReference>
<keyword evidence="5" id="KW-1185">Reference proteome</keyword>
<name>A0A4R4YEB4_9PSEU</name>
<dbReference type="OrthoDB" id="5243635at2"/>
<dbReference type="GO" id="GO:0016747">
    <property type="term" value="F:acyltransferase activity, transferring groups other than amino-acyl groups"/>
    <property type="evidence" value="ECO:0007669"/>
    <property type="project" value="InterPro"/>
</dbReference>
<reference evidence="4 5" key="1">
    <citation type="submission" date="2019-03" db="EMBL/GenBank/DDBJ databases">
        <title>Draft genome sequences of novel Actinobacteria.</title>
        <authorList>
            <person name="Sahin N."/>
            <person name="Ay H."/>
            <person name="Saygin H."/>
        </authorList>
    </citation>
    <scope>NUCLEOTIDE SEQUENCE [LARGE SCALE GENOMIC DNA]</scope>
    <source>
        <strain evidence="4 5">7K502</strain>
    </source>
</reference>
<evidence type="ECO:0000313" key="5">
    <source>
        <dbReference type="Proteomes" id="UP000294947"/>
    </source>
</evidence>
<dbReference type="Pfam" id="PF13508">
    <property type="entry name" value="Acetyltransf_7"/>
    <property type="match status" value="1"/>
</dbReference>
<keyword evidence="1 4" id="KW-0808">Transferase</keyword>
<dbReference type="InterPro" id="IPR016181">
    <property type="entry name" value="Acyl_CoA_acyltransferase"/>
</dbReference>
<dbReference type="SUPFAM" id="SSF55729">
    <property type="entry name" value="Acyl-CoA N-acyltransferases (Nat)"/>
    <property type="match status" value="1"/>
</dbReference>
<proteinExistence type="predicted"/>
<accession>A0A4R4YEB4</accession>
<dbReference type="RefSeq" id="WP_132491050.1">
    <property type="nucleotide sequence ID" value="NZ_SMKW01000050.1"/>
</dbReference>
<evidence type="ECO:0000256" key="2">
    <source>
        <dbReference type="ARBA" id="ARBA00023315"/>
    </source>
</evidence>
<comment type="caution">
    <text evidence="4">The sequence shown here is derived from an EMBL/GenBank/DDBJ whole genome shotgun (WGS) entry which is preliminary data.</text>
</comment>
<protein>
    <submittedName>
        <fullName evidence="4">N-acetyltransferase</fullName>
    </submittedName>
</protein>
<evidence type="ECO:0000313" key="4">
    <source>
        <dbReference type="EMBL" id="TDD42189.1"/>
    </source>
</evidence>
<evidence type="ECO:0000256" key="1">
    <source>
        <dbReference type="ARBA" id="ARBA00022679"/>
    </source>
</evidence>
<organism evidence="4 5">
    <name type="scientific">Saccharopolyspora elongata</name>
    <dbReference type="NCBI Taxonomy" id="2530387"/>
    <lineage>
        <taxon>Bacteria</taxon>
        <taxon>Bacillati</taxon>
        <taxon>Actinomycetota</taxon>
        <taxon>Actinomycetes</taxon>
        <taxon>Pseudonocardiales</taxon>
        <taxon>Pseudonocardiaceae</taxon>
        <taxon>Saccharopolyspora</taxon>
    </lineage>
</organism>
<dbReference type="EMBL" id="SMKW01000050">
    <property type="protein sequence ID" value="TDD42189.1"/>
    <property type="molecule type" value="Genomic_DNA"/>
</dbReference>
<dbReference type="Gene3D" id="3.40.630.30">
    <property type="match status" value="1"/>
</dbReference>
<gene>
    <name evidence="4" type="ORF">E1288_30135</name>
</gene>
<dbReference type="PROSITE" id="PS51186">
    <property type="entry name" value="GNAT"/>
    <property type="match status" value="1"/>
</dbReference>